<evidence type="ECO:0000256" key="7">
    <source>
        <dbReference type="ARBA" id="ARBA00047989"/>
    </source>
</evidence>
<gene>
    <name evidence="10" type="ORF">LCGC14_1783790</name>
</gene>
<dbReference type="GO" id="GO:0005507">
    <property type="term" value="F:copper ion binding"/>
    <property type="evidence" value="ECO:0007669"/>
    <property type="project" value="TreeGrafter"/>
</dbReference>
<comment type="catalytic activity">
    <reaction evidence="9">
        <text>S-methyl-5'-thioadenosine + phosphate = 5-(methylsulfanyl)-alpha-D-ribose 1-phosphate + adenine</text>
        <dbReference type="Rhea" id="RHEA:11852"/>
        <dbReference type="ChEBI" id="CHEBI:16708"/>
        <dbReference type="ChEBI" id="CHEBI:17509"/>
        <dbReference type="ChEBI" id="CHEBI:43474"/>
        <dbReference type="ChEBI" id="CHEBI:58533"/>
        <dbReference type="EC" id="2.4.2.28"/>
    </reaction>
    <physiologicalReaction direction="left-to-right" evidence="9">
        <dbReference type="Rhea" id="RHEA:11853"/>
    </physiologicalReaction>
</comment>
<dbReference type="CDD" id="cd16833">
    <property type="entry name" value="YfiH"/>
    <property type="match status" value="1"/>
</dbReference>
<dbReference type="SUPFAM" id="SSF64438">
    <property type="entry name" value="CNF1/YfiH-like putative cysteine hydrolases"/>
    <property type="match status" value="1"/>
</dbReference>
<reference evidence="10" key="1">
    <citation type="journal article" date="2015" name="Nature">
        <title>Complex archaea that bridge the gap between prokaryotes and eukaryotes.</title>
        <authorList>
            <person name="Spang A."/>
            <person name="Saw J.H."/>
            <person name="Jorgensen S.L."/>
            <person name="Zaremba-Niedzwiedzka K."/>
            <person name="Martijn J."/>
            <person name="Lind A.E."/>
            <person name="van Eijk R."/>
            <person name="Schleper C."/>
            <person name="Guy L."/>
            <person name="Ettema T.J."/>
        </authorList>
    </citation>
    <scope>NUCLEOTIDE SEQUENCE</scope>
</reference>
<dbReference type="Gene3D" id="3.60.140.10">
    <property type="entry name" value="CNF1/YfiH-like putative cysteine hydrolases"/>
    <property type="match status" value="1"/>
</dbReference>
<comment type="catalytic activity">
    <reaction evidence="8">
        <text>adenosine + phosphate = alpha-D-ribose 1-phosphate + adenine</text>
        <dbReference type="Rhea" id="RHEA:27642"/>
        <dbReference type="ChEBI" id="CHEBI:16335"/>
        <dbReference type="ChEBI" id="CHEBI:16708"/>
        <dbReference type="ChEBI" id="CHEBI:43474"/>
        <dbReference type="ChEBI" id="CHEBI:57720"/>
        <dbReference type="EC" id="2.4.2.1"/>
    </reaction>
    <physiologicalReaction direction="left-to-right" evidence="8">
        <dbReference type="Rhea" id="RHEA:27643"/>
    </physiologicalReaction>
</comment>
<dbReference type="InterPro" id="IPR011324">
    <property type="entry name" value="Cytotoxic_necrot_fac-like_cat"/>
</dbReference>
<evidence type="ECO:0000313" key="10">
    <source>
        <dbReference type="EMBL" id="KKM02506.1"/>
    </source>
</evidence>
<evidence type="ECO:0000256" key="5">
    <source>
        <dbReference type="ARBA" id="ARBA00022801"/>
    </source>
</evidence>
<comment type="similarity">
    <text evidence="2">Belongs to the purine nucleoside phosphorylase YfiH/LACC1 family.</text>
</comment>
<dbReference type="AlphaFoldDB" id="A0A0F9J9I7"/>
<keyword evidence="4" id="KW-0479">Metal-binding</keyword>
<evidence type="ECO:0000256" key="2">
    <source>
        <dbReference type="ARBA" id="ARBA00007353"/>
    </source>
</evidence>
<comment type="catalytic activity">
    <reaction evidence="1">
        <text>inosine + phosphate = alpha-D-ribose 1-phosphate + hypoxanthine</text>
        <dbReference type="Rhea" id="RHEA:27646"/>
        <dbReference type="ChEBI" id="CHEBI:17368"/>
        <dbReference type="ChEBI" id="CHEBI:17596"/>
        <dbReference type="ChEBI" id="CHEBI:43474"/>
        <dbReference type="ChEBI" id="CHEBI:57720"/>
        <dbReference type="EC" id="2.4.2.1"/>
    </reaction>
    <physiologicalReaction direction="left-to-right" evidence="1">
        <dbReference type="Rhea" id="RHEA:27647"/>
    </physiologicalReaction>
</comment>
<dbReference type="InterPro" id="IPR038371">
    <property type="entry name" value="Cu_polyphenol_OxRdtase_sf"/>
</dbReference>
<sequence length="159" mass="18346">VFDADAIVTKEKDIALVITHADCQAALLFDPENNVIAAVHAGFRGLIKNIYQKTIDFMKDRFNSKSKNILACISASLCLKHSEFKNYKKEFPESFWSYKKDNYNFDLWQVAQDQLMKAGLDDKNIEFANECTYCNEKDYFSFRKDNKTGRNASVICLKK</sequence>
<feature type="non-terminal residue" evidence="10">
    <location>
        <position position="1"/>
    </location>
</feature>
<comment type="catalytic activity">
    <reaction evidence="7">
        <text>adenosine + H2O + H(+) = inosine + NH4(+)</text>
        <dbReference type="Rhea" id="RHEA:24408"/>
        <dbReference type="ChEBI" id="CHEBI:15377"/>
        <dbReference type="ChEBI" id="CHEBI:15378"/>
        <dbReference type="ChEBI" id="CHEBI:16335"/>
        <dbReference type="ChEBI" id="CHEBI:17596"/>
        <dbReference type="ChEBI" id="CHEBI:28938"/>
        <dbReference type="EC" id="3.5.4.4"/>
    </reaction>
    <physiologicalReaction direction="left-to-right" evidence="7">
        <dbReference type="Rhea" id="RHEA:24409"/>
    </physiologicalReaction>
</comment>
<evidence type="ECO:0000256" key="6">
    <source>
        <dbReference type="ARBA" id="ARBA00022833"/>
    </source>
</evidence>
<proteinExistence type="inferred from homology"/>
<organism evidence="10">
    <name type="scientific">marine sediment metagenome</name>
    <dbReference type="NCBI Taxonomy" id="412755"/>
    <lineage>
        <taxon>unclassified sequences</taxon>
        <taxon>metagenomes</taxon>
        <taxon>ecological metagenomes</taxon>
    </lineage>
</organism>
<dbReference type="Pfam" id="PF02578">
    <property type="entry name" value="Cu-oxidase_4"/>
    <property type="match status" value="1"/>
</dbReference>
<accession>A0A0F9J9I7</accession>
<name>A0A0F9J9I7_9ZZZZ</name>
<protein>
    <recommendedName>
        <fullName evidence="11">Purine nucleoside phosphorylase</fullName>
    </recommendedName>
</protein>
<dbReference type="PANTHER" id="PTHR30616">
    <property type="entry name" value="UNCHARACTERIZED PROTEIN YFIH"/>
    <property type="match status" value="1"/>
</dbReference>
<keyword evidence="6" id="KW-0862">Zinc</keyword>
<dbReference type="EMBL" id="LAZR01016911">
    <property type="protein sequence ID" value="KKM02506.1"/>
    <property type="molecule type" value="Genomic_DNA"/>
</dbReference>
<evidence type="ECO:0000256" key="9">
    <source>
        <dbReference type="ARBA" id="ARBA00049893"/>
    </source>
</evidence>
<evidence type="ECO:0000256" key="4">
    <source>
        <dbReference type="ARBA" id="ARBA00022723"/>
    </source>
</evidence>
<dbReference type="InterPro" id="IPR003730">
    <property type="entry name" value="Cu_polyphenol_OxRdtase"/>
</dbReference>
<keyword evidence="5" id="KW-0378">Hydrolase</keyword>
<comment type="caution">
    <text evidence="10">The sequence shown here is derived from an EMBL/GenBank/DDBJ whole genome shotgun (WGS) entry which is preliminary data.</text>
</comment>
<evidence type="ECO:0000256" key="1">
    <source>
        <dbReference type="ARBA" id="ARBA00000553"/>
    </source>
</evidence>
<dbReference type="GO" id="GO:0017061">
    <property type="term" value="F:S-methyl-5-thioadenosine phosphorylase activity"/>
    <property type="evidence" value="ECO:0007669"/>
    <property type="project" value="UniProtKB-EC"/>
</dbReference>
<evidence type="ECO:0000256" key="3">
    <source>
        <dbReference type="ARBA" id="ARBA00022679"/>
    </source>
</evidence>
<evidence type="ECO:0008006" key="11">
    <source>
        <dbReference type="Google" id="ProtNLM"/>
    </source>
</evidence>
<keyword evidence="3" id="KW-0808">Transferase</keyword>
<dbReference type="PANTHER" id="PTHR30616:SF2">
    <property type="entry name" value="PURINE NUCLEOSIDE PHOSPHORYLASE LACC1"/>
    <property type="match status" value="1"/>
</dbReference>
<dbReference type="GO" id="GO:0016787">
    <property type="term" value="F:hydrolase activity"/>
    <property type="evidence" value="ECO:0007669"/>
    <property type="project" value="UniProtKB-KW"/>
</dbReference>
<evidence type="ECO:0000256" key="8">
    <source>
        <dbReference type="ARBA" id="ARBA00048968"/>
    </source>
</evidence>